<keyword evidence="3" id="KW-1185">Reference proteome</keyword>
<organism evidence="2 3">
    <name type="scientific">Anabaena sphaerica FACHB-251</name>
    <dbReference type="NCBI Taxonomy" id="2692883"/>
    <lineage>
        <taxon>Bacteria</taxon>
        <taxon>Bacillati</taxon>
        <taxon>Cyanobacteriota</taxon>
        <taxon>Cyanophyceae</taxon>
        <taxon>Nostocales</taxon>
        <taxon>Nostocaceae</taxon>
        <taxon>Anabaena</taxon>
    </lineage>
</organism>
<dbReference type="PANTHER" id="PTHR34504">
    <property type="entry name" value="ANTITOXIN HICB"/>
    <property type="match status" value="1"/>
</dbReference>
<dbReference type="SUPFAM" id="SSF143100">
    <property type="entry name" value="TTHA1013/TTHA0281-like"/>
    <property type="match status" value="1"/>
</dbReference>
<dbReference type="Gene3D" id="3.30.160.250">
    <property type="match status" value="1"/>
</dbReference>
<reference evidence="3" key="1">
    <citation type="journal article" date="2020" name="ISME J.">
        <title>Comparative genomics reveals insights into cyanobacterial evolution and habitat adaptation.</title>
        <authorList>
            <person name="Chen M.Y."/>
            <person name="Teng W.K."/>
            <person name="Zhao L."/>
            <person name="Hu C.X."/>
            <person name="Zhou Y.K."/>
            <person name="Han B.P."/>
            <person name="Song L.R."/>
            <person name="Shu W.S."/>
        </authorList>
    </citation>
    <scope>NUCLEOTIDE SEQUENCE [LARGE SCALE GENOMIC DNA]</scope>
    <source>
        <strain evidence="3">FACHB-251</strain>
    </source>
</reference>
<sequence length="85" mass="9542">MMDKYLIVLEKTETGFSAYSPDVWGCVATGETLETTLENMRSALVFHLQDSEIPQPRGIDAYLDALRESEGEEFYLTHIGVGILK</sequence>
<name>A0A927A1X1_9NOST</name>
<dbReference type="AlphaFoldDB" id="A0A927A1X1"/>
<feature type="domain" description="HicB-like antitoxin of toxin-antitoxin system" evidence="1">
    <location>
        <begin position="5"/>
        <end position="64"/>
    </location>
</feature>
<dbReference type="InterPro" id="IPR035069">
    <property type="entry name" value="TTHA1013/TTHA0281-like"/>
</dbReference>
<protein>
    <submittedName>
        <fullName evidence="2">Type II toxin-antitoxin system HicB family antitoxin</fullName>
    </submittedName>
</protein>
<evidence type="ECO:0000313" key="2">
    <source>
        <dbReference type="EMBL" id="MBD2294788.1"/>
    </source>
</evidence>
<dbReference type="PANTHER" id="PTHR34504:SF2">
    <property type="entry name" value="UPF0150 PROTEIN SSL0259"/>
    <property type="match status" value="1"/>
</dbReference>
<dbReference type="Pfam" id="PF15919">
    <property type="entry name" value="HicB_lk_antitox"/>
    <property type="match status" value="1"/>
</dbReference>
<dbReference type="Proteomes" id="UP000662185">
    <property type="component" value="Unassembled WGS sequence"/>
</dbReference>
<comment type="caution">
    <text evidence="2">The sequence shown here is derived from an EMBL/GenBank/DDBJ whole genome shotgun (WGS) entry which is preliminary data.</text>
</comment>
<evidence type="ECO:0000313" key="3">
    <source>
        <dbReference type="Proteomes" id="UP000662185"/>
    </source>
</evidence>
<evidence type="ECO:0000259" key="1">
    <source>
        <dbReference type="Pfam" id="PF15919"/>
    </source>
</evidence>
<dbReference type="EMBL" id="JACJQU010000008">
    <property type="protein sequence ID" value="MBD2294788.1"/>
    <property type="molecule type" value="Genomic_DNA"/>
</dbReference>
<gene>
    <name evidence="2" type="ORF">H6G06_15175</name>
</gene>
<proteinExistence type="predicted"/>
<dbReference type="InterPro" id="IPR031807">
    <property type="entry name" value="HicB-like"/>
</dbReference>
<dbReference type="InterPro" id="IPR051404">
    <property type="entry name" value="TA_system_antitoxin"/>
</dbReference>
<accession>A0A927A1X1</accession>